<reference evidence="7 8" key="1">
    <citation type="journal article" date="2017" name="Int. J. Syst. Evol. Microbiol.">
        <title>Arachidicoccus ginsenosidivorans sp. nov., with ginsenoside-converting activity isolated from ginseng cultivating soil.</title>
        <authorList>
            <person name="Siddiqi M.Z."/>
            <person name="Aslam Z."/>
            <person name="Im W.T."/>
        </authorList>
    </citation>
    <scope>NUCLEOTIDE SEQUENCE [LARGE SCALE GENOMIC DNA]</scope>
    <source>
        <strain evidence="7 8">Gsoil 809</strain>
    </source>
</reference>
<dbReference type="PANTHER" id="PTHR12143:SF39">
    <property type="entry name" value="SECRETED PROTEIN"/>
    <property type="match status" value="1"/>
</dbReference>
<feature type="domain" description="Rhamnogalacturonan lyase" evidence="5">
    <location>
        <begin position="29"/>
        <end position="214"/>
    </location>
</feature>
<evidence type="ECO:0008006" key="9">
    <source>
        <dbReference type="Google" id="ProtNLM"/>
    </source>
</evidence>
<dbReference type="Proteomes" id="UP000321291">
    <property type="component" value="Chromosome"/>
</dbReference>
<dbReference type="SUPFAM" id="SSF48208">
    <property type="entry name" value="Six-hairpin glycosidases"/>
    <property type="match status" value="1"/>
</dbReference>
<dbReference type="InterPro" id="IPR014718">
    <property type="entry name" value="GH-type_carb-bd"/>
</dbReference>
<evidence type="ECO:0000256" key="2">
    <source>
        <dbReference type="ARBA" id="ARBA00011245"/>
    </source>
</evidence>
<name>A0A5B8VMU7_9BACT</name>
<dbReference type="Pfam" id="PF14683">
    <property type="entry name" value="CBM-like"/>
    <property type="match status" value="1"/>
</dbReference>
<gene>
    <name evidence="7" type="ORF">FSB73_07560</name>
</gene>
<comment type="cofactor">
    <cofactor evidence="1">
        <name>Ca(2+)</name>
        <dbReference type="ChEBI" id="CHEBI:29108"/>
    </cofactor>
</comment>
<evidence type="ECO:0000259" key="6">
    <source>
        <dbReference type="Pfam" id="PF17678"/>
    </source>
</evidence>
<comment type="subunit">
    <text evidence="2">Monomer.</text>
</comment>
<evidence type="ECO:0000313" key="8">
    <source>
        <dbReference type="Proteomes" id="UP000321291"/>
    </source>
</evidence>
<dbReference type="GO" id="GO:0005829">
    <property type="term" value="C:cytosol"/>
    <property type="evidence" value="ECO:0007669"/>
    <property type="project" value="TreeGrafter"/>
</dbReference>
<dbReference type="PANTHER" id="PTHR12143">
    <property type="entry name" value="PEPTIDE N-GLYCANASE PNGASE -RELATED"/>
    <property type="match status" value="1"/>
</dbReference>
<protein>
    <recommendedName>
        <fullName evidence="9">Glycoside hydrolase family 92 protein</fullName>
    </recommendedName>
</protein>
<dbReference type="GO" id="GO:0030246">
    <property type="term" value="F:carbohydrate binding"/>
    <property type="evidence" value="ECO:0007669"/>
    <property type="project" value="InterPro"/>
</dbReference>
<dbReference type="InterPro" id="IPR041371">
    <property type="entry name" value="GH92_N"/>
</dbReference>
<dbReference type="InterPro" id="IPR050883">
    <property type="entry name" value="PNGase"/>
</dbReference>
<dbReference type="InterPro" id="IPR012939">
    <property type="entry name" value="Glyco_hydro_92"/>
</dbReference>
<dbReference type="Pfam" id="PF07971">
    <property type="entry name" value="Glyco_hydro_92"/>
    <property type="match status" value="1"/>
</dbReference>
<dbReference type="GO" id="GO:0005975">
    <property type="term" value="P:carbohydrate metabolic process"/>
    <property type="evidence" value="ECO:0007669"/>
    <property type="project" value="InterPro"/>
</dbReference>
<dbReference type="Pfam" id="PF17678">
    <property type="entry name" value="Glyco_hydro_92N"/>
    <property type="match status" value="1"/>
</dbReference>
<dbReference type="EMBL" id="CP042434">
    <property type="protein sequence ID" value="QEC71548.1"/>
    <property type="molecule type" value="Genomic_DNA"/>
</dbReference>
<evidence type="ECO:0000256" key="3">
    <source>
        <dbReference type="ARBA" id="ARBA00022837"/>
    </source>
</evidence>
<dbReference type="SUPFAM" id="SSF49785">
    <property type="entry name" value="Galactose-binding domain-like"/>
    <property type="match status" value="1"/>
</dbReference>
<dbReference type="KEGG" id="agi:FSB73_07560"/>
<dbReference type="InterPro" id="IPR008928">
    <property type="entry name" value="6-hairpin_glycosidase_sf"/>
</dbReference>
<evidence type="ECO:0000259" key="5">
    <source>
        <dbReference type="Pfam" id="PF14683"/>
    </source>
</evidence>
<evidence type="ECO:0000256" key="1">
    <source>
        <dbReference type="ARBA" id="ARBA00001913"/>
    </source>
</evidence>
<organism evidence="7 8">
    <name type="scientific">Arachidicoccus ginsenosidivorans</name>
    <dbReference type="NCBI Taxonomy" id="496057"/>
    <lineage>
        <taxon>Bacteria</taxon>
        <taxon>Pseudomonadati</taxon>
        <taxon>Bacteroidota</taxon>
        <taxon>Chitinophagia</taxon>
        <taxon>Chitinophagales</taxon>
        <taxon>Chitinophagaceae</taxon>
        <taxon>Arachidicoccus</taxon>
    </lineage>
</organism>
<evidence type="ECO:0000259" key="4">
    <source>
        <dbReference type="Pfam" id="PF07971"/>
    </source>
</evidence>
<dbReference type="InterPro" id="IPR008979">
    <property type="entry name" value="Galactose-bd-like_sf"/>
</dbReference>
<keyword evidence="8" id="KW-1185">Reference proteome</keyword>
<dbReference type="GO" id="GO:0006516">
    <property type="term" value="P:glycoprotein catabolic process"/>
    <property type="evidence" value="ECO:0007669"/>
    <property type="project" value="TreeGrafter"/>
</dbReference>
<dbReference type="GO" id="GO:0000224">
    <property type="term" value="F:peptide-N4-(N-acetyl-beta-glucosaminyl)asparagine amidase activity"/>
    <property type="evidence" value="ECO:0007669"/>
    <property type="project" value="TreeGrafter"/>
</dbReference>
<sequence>MYMKKWTLMFGVWLLGLTIAWAQQSPKKIWQVGTMDHSANEFALAPNGFKNFVASDFGYEDKFFVVNRSVLDKDFPYVLPGPADTWGGTNPATGWRTNELNILFRLQQVNPSGQYVLVIDLADYAKKFLPVIKLSINGVDTTFQIGAIAGAIKKQKKTGKNEPFVDSMSLKGNKQDRTPTEIRIPIAGRLLRSGGNSICMTIIDGSWIMFDDMALLGDNKTSLQISTDAYIGHVRSADYEFISGGQRSQPLLIEAKYLSGSPVIKVLLDGDKIFSAHIDSTSYDFECPMPAVKHSQKSRYTILIDNKAIETGTVKRTPQKLQTPADYVDTRIGTAHSRWMIAPGPWMPFSMVKISPDNQNGGRMAGYEPHFETIGTFSHVHEWTLGGLGIFATNGPLKTKIGDEQDPDSGYRSRINKRTEEAPIGYYKADLLDYGIKAELTATTRCSFERFSFPKDRAGARILLDFMIPTETRYKLKQIKWHKVSDYRIEGFAHQLAAHVWSRDADQDYTLHFVLEFDQPIEKLGYWVADSVHYANQLDVEDATTSGLFATFNVKHNAVVKVRLGMSMVSIANAAENLRREIEQPFGWDFEAVRAHQVATWNKLLGRVNVTTYNRDDKIRFYNSLYRSICSRNIFSDANGQWRGTDGQVQQLTDADDVVMGCDAFWNTFWNLNQVWNLITPDWSKRWMHSQLAMYDAYGWLAKGPAGLNYIPVMVAEHEIPLLVSAYQMGIRSVDADKLLQAVVKMQSTPARKLYNGFVGNRDLTSYLKYHYVPTDKGSFSNTMEYSFDDWNVAELAKTLGKPAIEHAFSDRATWWNNAIDDSGYCHMRSSSGEWSKDFDPMLSGAGREYVEGNGWQMSYFVPQNPEALISKVGRKPFINRLLWGFEKSEPWRYNGPNKAYWSCPVNQGNEQTMHLPYLFNFAGAPWLTQKWTRSILSRYYGKGMSNAYLGDEDQGQMSGWFVMTAMGLFQTDGGGSAHPQYEIGSPLFPKIEIDLGGRFGRGRKFVIIAKNASYDNKYVQKAKLNGHPLNSFHFDASDVLKGGTLELEMGPLPNKNWGIAK</sequence>
<dbReference type="OrthoDB" id="9758101at2"/>
<dbReference type="FunFam" id="3.30.2080.10:FF:000001">
    <property type="entry name" value="Alpha-1,2-mannosidase subfamily"/>
    <property type="match status" value="1"/>
</dbReference>
<dbReference type="Gene3D" id="1.20.1610.10">
    <property type="entry name" value="alpha-1,2-mannosidases domains"/>
    <property type="match status" value="1"/>
</dbReference>
<dbReference type="AlphaFoldDB" id="A0A5B8VMU7"/>
<proteinExistence type="predicted"/>
<dbReference type="Gene3D" id="3.30.2080.10">
    <property type="entry name" value="GH92 mannosidase domain"/>
    <property type="match status" value="1"/>
</dbReference>
<accession>A0A5B8VMU7</accession>
<feature type="domain" description="Glycosyl hydrolase family 92" evidence="4">
    <location>
        <begin position="573"/>
        <end position="1052"/>
    </location>
</feature>
<feature type="domain" description="Glycosyl hydrolase family 92 N-terminal" evidence="6">
    <location>
        <begin position="327"/>
        <end position="567"/>
    </location>
</feature>
<evidence type="ECO:0000313" key="7">
    <source>
        <dbReference type="EMBL" id="QEC71548.1"/>
    </source>
</evidence>
<dbReference type="Gene3D" id="1.20.1050.60">
    <property type="entry name" value="alpha-1,2-mannosidase"/>
    <property type="match status" value="1"/>
</dbReference>
<dbReference type="InterPro" id="IPR005887">
    <property type="entry name" value="GH92_a_mannosidase_put"/>
</dbReference>
<keyword evidence="3" id="KW-0106">Calcium</keyword>
<dbReference type="Gene3D" id="2.70.98.10">
    <property type="match status" value="1"/>
</dbReference>
<dbReference type="InterPro" id="IPR029411">
    <property type="entry name" value="RG-lyase_III"/>
</dbReference>
<dbReference type="NCBIfam" id="TIGR01180">
    <property type="entry name" value="aman2_put"/>
    <property type="match status" value="1"/>
</dbReference>